<name>A0A182XR59_ANOQN</name>
<proteinExistence type="predicted"/>
<sequence>MCHTTHHVFGGRPIHFCQHHRLQPRVR</sequence>
<dbReference type="AlphaFoldDB" id="A0A182XR59"/>
<dbReference type="Proteomes" id="UP000076407">
    <property type="component" value="Unassembled WGS sequence"/>
</dbReference>
<reference evidence="1" key="1">
    <citation type="submission" date="2020-05" db="UniProtKB">
        <authorList>
            <consortium name="EnsemblMetazoa"/>
        </authorList>
    </citation>
    <scope>IDENTIFICATION</scope>
    <source>
        <strain evidence="1">SANGQUA</strain>
    </source>
</reference>
<accession>A0A182XR59</accession>
<organism evidence="1 2">
    <name type="scientific">Anopheles quadriannulatus</name>
    <name type="common">Mosquito</name>
    <dbReference type="NCBI Taxonomy" id="34691"/>
    <lineage>
        <taxon>Eukaryota</taxon>
        <taxon>Metazoa</taxon>
        <taxon>Ecdysozoa</taxon>
        <taxon>Arthropoda</taxon>
        <taxon>Hexapoda</taxon>
        <taxon>Insecta</taxon>
        <taxon>Pterygota</taxon>
        <taxon>Neoptera</taxon>
        <taxon>Endopterygota</taxon>
        <taxon>Diptera</taxon>
        <taxon>Nematocera</taxon>
        <taxon>Culicoidea</taxon>
        <taxon>Culicidae</taxon>
        <taxon>Anophelinae</taxon>
        <taxon>Anopheles</taxon>
    </lineage>
</organism>
<protein>
    <submittedName>
        <fullName evidence="1">Uncharacterized protein</fullName>
    </submittedName>
</protein>
<keyword evidence="2" id="KW-1185">Reference proteome</keyword>
<dbReference type="EnsemblMetazoa" id="AQUA014342-RA">
    <property type="protein sequence ID" value="AQUA014342-PA"/>
    <property type="gene ID" value="AQUA014342"/>
</dbReference>
<evidence type="ECO:0000313" key="1">
    <source>
        <dbReference type="EnsemblMetazoa" id="AQUA014342-PA"/>
    </source>
</evidence>
<evidence type="ECO:0000313" key="2">
    <source>
        <dbReference type="Proteomes" id="UP000076407"/>
    </source>
</evidence>